<feature type="transmembrane region" description="Helical" evidence="1">
    <location>
        <begin position="6"/>
        <end position="31"/>
    </location>
</feature>
<dbReference type="RefSeq" id="WP_272181786.1">
    <property type="nucleotide sequence ID" value="NZ_JAQOMS010000002.1"/>
</dbReference>
<gene>
    <name evidence="2" type="ORF">PN838_20330</name>
</gene>
<keyword evidence="3" id="KW-1185">Reference proteome</keyword>
<comment type="caution">
    <text evidence="2">The sequence shown here is derived from an EMBL/GenBank/DDBJ whole genome shotgun (WGS) entry which is preliminary data.</text>
</comment>
<keyword evidence="1" id="KW-1133">Transmembrane helix</keyword>
<dbReference type="Proteomes" id="UP001528411">
    <property type="component" value="Unassembled WGS sequence"/>
</dbReference>
<protein>
    <submittedName>
        <fullName evidence="2">Uncharacterized protein</fullName>
    </submittedName>
</protein>
<sequence length="112" mass="13169">MRYFLLFIGWSSVVGSFGDGALGLYALWINFLNDWELLDFSINEFLKDYVPFIYWVKSIAFYVLPENIVLWLFNLPALLYFPTRIVMSIIIGWWALSKAEQLANRKVPVQHN</sequence>
<feature type="transmembrane region" description="Helical" evidence="1">
    <location>
        <begin position="52"/>
        <end position="73"/>
    </location>
</feature>
<reference evidence="2 3" key="1">
    <citation type="submission" date="2023-01" db="EMBL/GenBank/DDBJ databases">
        <title>Psychrosphaera sp. nov., isolated from marine algae.</title>
        <authorList>
            <person name="Bayburt H."/>
            <person name="Choi B.J."/>
            <person name="Kim J.M."/>
            <person name="Choi D.G."/>
            <person name="Jeon C.O."/>
        </authorList>
    </citation>
    <scope>NUCLEOTIDE SEQUENCE [LARGE SCALE GENOMIC DNA]</scope>
    <source>
        <strain evidence="2 3">G1-22</strain>
    </source>
</reference>
<evidence type="ECO:0000256" key="1">
    <source>
        <dbReference type="SAM" id="Phobius"/>
    </source>
</evidence>
<name>A0ABT5FHK0_9GAMM</name>
<accession>A0ABT5FHK0</accession>
<organism evidence="2 3">
    <name type="scientific">Psychrosphaera algicola</name>
    <dbReference type="NCBI Taxonomy" id="3023714"/>
    <lineage>
        <taxon>Bacteria</taxon>
        <taxon>Pseudomonadati</taxon>
        <taxon>Pseudomonadota</taxon>
        <taxon>Gammaproteobacteria</taxon>
        <taxon>Alteromonadales</taxon>
        <taxon>Pseudoalteromonadaceae</taxon>
        <taxon>Psychrosphaera</taxon>
    </lineage>
</organism>
<evidence type="ECO:0000313" key="2">
    <source>
        <dbReference type="EMBL" id="MDC2890656.1"/>
    </source>
</evidence>
<proteinExistence type="predicted"/>
<evidence type="ECO:0000313" key="3">
    <source>
        <dbReference type="Proteomes" id="UP001528411"/>
    </source>
</evidence>
<keyword evidence="1" id="KW-0472">Membrane</keyword>
<dbReference type="EMBL" id="JAQOMS010000002">
    <property type="protein sequence ID" value="MDC2890656.1"/>
    <property type="molecule type" value="Genomic_DNA"/>
</dbReference>
<keyword evidence="1" id="KW-0812">Transmembrane</keyword>